<keyword evidence="2" id="KW-1185">Reference proteome</keyword>
<accession>A0A284S3G5</accession>
<reference evidence="2" key="1">
    <citation type="journal article" date="2017" name="Nat. Ecol. Evol.">
        <title>Genome expansion and lineage-specific genetic innovations in the forest pathogenic fungi Armillaria.</title>
        <authorList>
            <person name="Sipos G."/>
            <person name="Prasanna A.N."/>
            <person name="Walter M.C."/>
            <person name="O'Connor E."/>
            <person name="Balint B."/>
            <person name="Krizsan K."/>
            <person name="Kiss B."/>
            <person name="Hess J."/>
            <person name="Varga T."/>
            <person name="Slot J."/>
            <person name="Riley R."/>
            <person name="Boka B."/>
            <person name="Rigling D."/>
            <person name="Barry K."/>
            <person name="Lee J."/>
            <person name="Mihaltcheva S."/>
            <person name="LaButti K."/>
            <person name="Lipzen A."/>
            <person name="Waldron R."/>
            <person name="Moloney N.M."/>
            <person name="Sperisen C."/>
            <person name="Kredics L."/>
            <person name="Vagvoelgyi C."/>
            <person name="Patrignani A."/>
            <person name="Fitzpatrick D."/>
            <person name="Nagy I."/>
            <person name="Doyle S."/>
            <person name="Anderson J.B."/>
            <person name="Grigoriev I.V."/>
            <person name="Gueldener U."/>
            <person name="Muensterkoetter M."/>
            <person name="Nagy L.G."/>
        </authorList>
    </citation>
    <scope>NUCLEOTIDE SEQUENCE [LARGE SCALE GENOMIC DNA]</scope>
    <source>
        <strain evidence="2">C18/9</strain>
    </source>
</reference>
<dbReference type="EMBL" id="FUEG01000029">
    <property type="protein sequence ID" value="SJL15548.1"/>
    <property type="molecule type" value="Genomic_DNA"/>
</dbReference>
<name>A0A284S3G5_ARMOS</name>
<dbReference type="Proteomes" id="UP000219338">
    <property type="component" value="Unassembled WGS sequence"/>
</dbReference>
<gene>
    <name evidence="1" type="ORF">ARMOST_19049</name>
</gene>
<dbReference type="AlphaFoldDB" id="A0A284S3G5"/>
<sequence length="50" mass="5478">MYYFLLAAKETSFGCVGDGDPFILPEMLESLNGQLHSSEVTLQELHGDSS</sequence>
<dbReference type="OrthoDB" id="10379446at2759"/>
<evidence type="ECO:0000313" key="1">
    <source>
        <dbReference type="EMBL" id="SJL15548.1"/>
    </source>
</evidence>
<organism evidence="1 2">
    <name type="scientific">Armillaria ostoyae</name>
    <name type="common">Armillaria root rot fungus</name>
    <dbReference type="NCBI Taxonomy" id="47428"/>
    <lineage>
        <taxon>Eukaryota</taxon>
        <taxon>Fungi</taxon>
        <taxon>Dikarya</taxon>
        <taxon>Basidiomycota</taxon>
        <taxon>Agaricomycotina</taxon>
        <taxon>Agaricomycetes</taxon>
        <taxon>Agaricomycetidae</taxon>
        <taxon>Agaricales</taxon>
        <taxon>Marasmiineae</taxon>
        <taxon>Physalacriaceae</taxon>
        <taxon>Armillaria</taxon>
    </lineage>
</organism>
<evidence type="ECO:0000313" key="2">
    <source>
        <dbReference type="Proteomes" id="UP000219338"/>
    </source>
</evidence>
<protein>
    <submittedName>
        <fullName evidence="1">Uncharacterized protein</fullName>
    </submittedName>
</protein>
<proteinExistence type="predicted"/>